<gene>
    <name evidence="2" type="ORF">ACD_3C00187G0003</name>
</gene>
<dbReference type="SUPFAM" id="SSF53098">
    <property type="entry name" value="Ribonuclease H-like"/>
    <property type="match status" value="1"/>
</dbReference>
<dbReference type="GO" id="GO:0005829">
    <property type="term" value="C:cytosol"/>
    <property type="evidence" value="ECO:0007669"/>
    <property type="project" value="TreeGrafter"/>
</dbReference>
<proteinExistence type="predicted"/>
<name>K2FXE8_9BACT</name>
<evidence type="ECO:0000259" key="1">
    <source>
        <dbReference type="PROSITE" id="PS50994"/>
    </source>
</evidence>
<dbReference type="GO" id="GO:0004803">
    <property type="term" value="F:transposase activity"/>
    <property type="evidence" value="ECO:0007669"/>
    <property type="project" value="TreeGrafter"/>
</dbReference>
<dbReference type="InterPro" id="IPR001584">
    <property type="entry name" value="Integrase_cat-core"/>
</dbReference>
<comment type="caution">
    <text evidence="2">The sequence shown here is derived from an EMBL/GenBank/DDBJ whole genome shotgun (WGS) entry which is preliminary data.</text>
</comment>
<dbReference type="PANTHER" id="PTHR10948:SF23">
    <property type="entry name" value="TRANSPOSASE INSI FOR INSERTION SEQUENCE ELEMENT IS30A-RELATED"/>
    <property type="match status" value="1"/>
</dbReference>
<accession>K2FXE8</accession>
<dbReference type="InterPro" id="IPR053392">
    <property type="entry name" value="Transposase_IS30-like"/>
</dbReference>
<dbReference type="EMBL" id="AMFJ01000461">
    <property type="protein sequence ID" value="EKE27618.1"/>
    <property type="molecule type" value="Genomic_DNA"/>
</dbReference>
<dbReference type="InterPro" id="IPR051917">
    <property type="entry name" value="Transposase-Integrase"/>
</dbReference>
<protein>
    <submittedName>
        <fullName evidence="2">IS30 family transposase</fullName>
    </submittedName>
</protein>
<dbReference type="InterPro" id="IPR012337">
    <property type="entry name" value="RNaseH-like_sf"/>
</dbReference>
<dbReference type="NCBIfam" id="NF033563">
    <property type="entry name" value="transpos_IS30"/>
    <property type="match status" value="1"/>
</dbReference>
<dbReference type="GO" id="GO:0003676">
    <property type="term" value="F:nucleic acid binding"/>
    <property type="evidence" value="ECO:0007669"/>
    <property type="project" value="InterPro"/>
</dbReference>
<reference evidence="2" key="1">
    <citation type="journal article" date="2012" name="Science">
        <title>Fermentation, hydrogen, and sulfur metabolism in multiple uncultivated bacterial phyla.</title>
        <authorList>
            <person name="Wrighton K.C."/>
            <person name="Thomas B.C."/>
            <person name="Sharon I."/>
            <person name="Miller C.S."/>
            <person name="Castelle C.J."/>
            <person name="VerBerkmoes N.C."/>
            <person name="Wilkins M.J."/>
            <person name="Hettich R.L."/>
            <person name="Lipton M.S."/>
            <person name="Williams K.H."/>
            <person name="Long P.E."/>
            <person name="Banfield J.F."/>
        </authorList>
    </citation>
    <scope>NUCLEOTIDE SEQUENCE [LARGE SCALE GENOMIC DNA]</scope>
</reference>
<organism evidence="2">
    <name type="scientific">uncultured bacterium</name>
    <name type="common">gcode 4</name>
    <dbReference type="NCBI Taxonomy" id="1234023"/>
    <lineage>
        <taxon>Bacteria</taxon>
        <taxon>environmental samples</taxon>
    </lineage>
</organism>
<feature type="domain" description="Integrase catalytic" evidence="1">
    <location>
        <begin position="181"/>
        <end position="345"/>
    </location>
</feature>
<sequence>MVKWKNQIDEWELHEIRILIMEWLSIPEVADRIWRNKSTLYRLFVNNWIRYNEKKFIYVWGKSWKPLLREKWKRRVQFVPRHVFLLRENRRREASRRYCRIMPWWKLEKYILERIIRDQWSSKQISGRWRLEKLEPLSKDTIYRYIYSNHFHLVRKFFRRKWKRYQHWRKNKYQLQDRTMIDLRPEIINRRERFWDWEWDTIVWIRWWSNQVILTNVERRSWYLLAKKLLNWTWENVLNSTIELFSKMPKRKIKTITYDNWREFSEHRMIEFHTKLKVYFAHPYSSWERWTNENTNWLLRQYMPKKTDFKDVSDVELDKYVKLLNNRPRERLWFLTPHEVFIKWKSCIWL</sequence>
<evidence type="ECO:0000313" key="2">
    <source>
        <dbReference type="EMBL" id="EKE27618.1"/>
    </source>
</evidence>
<dbReference type="PROSITE" id="PS50994">
    <property type="entry name" value="INTEGRASE"/>
    <property type="match status" value="1"/>
</dbReference>
<dbReference type="GO" id="GO:0015074">
    <property type="term" value="P:DNA integration"/>
    <property type="evidence" value="ECO:0007669"/>
    <property type="project" value="InterPro"/>
</dbReference>
<dbReference type="PANTHER" id="PTHR10948">
    <property type="entry name" value="TRANSPOSASE"/>
    <property type="match status" value="1"/>
</dbReference>
<dbReference type="GO" id="GO:0032196">
    <property type="term" value="P:transposition"/>
    <property type="evidence" value="ECO:0007669"/>
    <property type="project" value="TreeGrafter"/>
</dbReference>
<dbReference type="Gene3D" id="3.30.420.10">
    <property type="entry name" value="Ribonuclease H-like superfamily/Ribonuclease H"/>
    <property type="match status" value="1"/>
</dbReference>
<dbReference type="InterPro" id="IPR036397">
    <property type="entry name" value="RNaseH_sf"/>
</dbReference>
<dbReference type="AlphaFoldDB" id="K2FXE8"/>